<comment type="subcellular location">
    <subcellularLocation>
        <location evidence="1">Cell membrane</location>
        <topology evidence="1">Multi-pass membrane protein</topology>
    </subcellularLocation>
</comment>
<dbReference type="Gene3D" id="6.10.340.10">
    <property type="match status" value="1"/>
</dbReference>
<sequence>MVRRGDFKLRHLVNAFVFISVITTLSVSIAISYHNEKKSLIRMTFELNKIYADKVAETVDGLFLGLKQGLKVTGAYLQKDLNRPDMFEQLELFRHNHSSLNTVTLVNRAGIITQTSPYNKDLIGKKIGPDIDKLFIQQRPIISEPYFTTTNYLSVSIIQPLFNEYGEFIGALGGTIHLHETNMFNTILGDKMRGEDGSYFFVVSSEGTLIYHPEPSRIGEKVVENPVVAHLLEGKSGVQRLTNTKGVDMLASFTYMKESRWGIVAQTPANIVLKATRQLVMQVLIVVIPILLAFMLVIYTLIRKMSEPLVRLANYAAKLSTNNLEHEEPPRIHSWMYEANKLHKAFSLAVSHLRTEFDDLSHDAQTDPLTGLYNRRTLELFMTNLFSQEKRFSILVLDIDNFKHVNDSYGHEFGDNMLQFLAESLQKSLGKSGVCFRYGGEEFVILLPGTSLQSALTRAEMLRKTLEETAGPGGKHITVSIGVASFPETTSVTDKLFGLADKALYQAKSLGRNRVELAKKEPTLDC</sequence>
<dbReference type="CDD" id="cd12912">
    <property type="entry name" value="PDC2_MCP_like"/>
    <property type="match status" value="1"/>
</dbReference>
<keyword evidence="2" id="KW-1003">Cell membrane</keyword>
<evidence type="ECO:0000256" key="1">
    <source>
        <dbReference type="ARBA" id="ARBA00004651"/>
    </source>
</evidence>
<dbReference type="InterPro" id="IPR033479">
    <property type="entry name" value="dCache_1"/>
</dbReference>
<comment type="caution">
    <text evidence="8">The sequence shown here is derived from an EMBL/GenBank/DDBJ whole genome shotgun (WGS) entry which is preliminary data.</text>
</comment>
<dbReference type="Gene3D" id="3.30.450.20">
    <property type="entry name" value="PAS domain"/>
    <property type="match status" value="1"/>
</dbReference>
<dbReference type="InterPro" id="IPR050469">
    <property type="entry name" value="Diguanylate_Cyclase"/>
</dbReference>
<dbReference type="SUPFAM" id="SSF103190">
    <property type="entry name" value="Sensory domain-like"/>
    <property type="match status" value="1"/>
</dbReference>
<evidence type="ECO:0000259" key="7">
    <source>
        <dbReference type="PROSITE" id="PS50887"/>
    </source>
</evidence>
<dbReference type="Proteomes" id="UP000615455">
    <property type="component" value="Unassembled WGS sequence"/>
</dbReference>
<evidence type="ECO:0000256" key="6">
    <source>
        <dbReference type="SAM" id="Phobius"/>
    </source>
</evidence>
<keyword evidence="4 6" id="KW-1133">Transmembrane helix</keyword>
<proteinExistence type="predicted"/>
<evidence type="ECO:0000256" key="5">
    <source>
        <dbReference type="ARBA" id="ARBA00023136"/>
    </source>
</evidence>
<gene>
    <name evidence="8" type="ORF">GCM10008018_39300</name>
</gene>
<dbReference type="PANTHER" id="PTHR45138:SF9">
    <property type="entry name" value="DIGUANYLATE CYCLASE DGCM-RELATED"/>
    <property type="match status" value="1"/>
</dbReference>
<dbReference type="Pfam" id="PF02743">
    <property type="entry name" value="dCache_1"/>
    <property type="match status" value="1"/>
</dbReference>
<dbReference type="SUPFAM" id="SSF55073">
    <property type="entry name" value="Nucleotide cyclase"/>
    <property type="match status" value="1"/>
</dbReference>
<dbReference type="Pfam" id="PF00990">
    <property type="entry name" value="GGDEF"/>
    <property type="match status" value="1"/>
</dbReference>
<feature type="transmembrane region" description="Helical" evidence="6">
    <location>
        <begin position="279"/>
        <end position="302"/>
    </location>
</feature>
<reference evidence="9" key="1">
    <citation type="journal article" date="2019" name="Int. J. Syst. Evol. Microbiol.">
        <title>The Global Catalogue of Microorganisms (GCM) 10K type strain sequencing project: providing services to taxonomists for standard genome sequencing and annotation.</title>
        <authorList>
            <consortium name="The Broad Institute Genomics Platform"/>
            <consortium name="The Broad Institute Genome Sequencing Center for Infectious Disease"/>
            <person name="Wu L."/>
            <person name="Ma J."/>
        </authorList>
    </citation>
    <scope>NUCLEOTIDE SEQUENCE [LARGE SCALE GENOMIC DNA]</scope>
    <source>
        <strain evidence="9">CGMCC 1.15043</strain>
    </source>
</reference>
<dbReference type="PANTHER" id="PTHR45138">
    <property type="entry name" value="REGULATORY COMPONENTS OF SENSORY TRANSDUCTION SYSTEM"/>
    <property type="match status" value="1"/>
</dbReference>
<protein>
    <submittedName>
        <fullName evidence="8">Sensor domain-containing diguanylate cyclase</fullName>
    </submittedName>
</protein>
<feature type="domain" description="GGDEF" evidence="7">
    <location>
        <begin position="390"/>
        <end position="520"/>
    </location>
</feature>
<evidence type="ECO:0000256" key="4">
    <source>
        <dbReference type="ARBA" id="ARBA00022989"/>
    </source>
</evidence>
<evidence type="ECO:0000313" key="9">
    <source>
        <dbReference type="Proteomes" id="UP000615455"/>
    </source>
</evidence>
<dbReference type="SMART" id="SM00267">
    <property type="entry name" value="GGDEF"/>
    <property type="match status" value="1"/>
</dbReference>
<keyword evidence="5 6" id="KW-0472">Membrane</keyword>
<accession>A0ABQ1EVK4</accession>
<evidence type="ECO:0000313" key="8">
    <source>
        <dbReference type="EMBL" id="GFZ89327.1"/>
    </source>
</evidence>
<keyword evidence="9" id="KW-1185">Reference proteome</keyword>
<keyword evidence="3 6" id="KW-0812">Transmembrane</keyword>
<dbReference type="CDD" id="cd18773">
    <property type="entry name" value="PDC1_HK_sensor"/>
    <property type="match status" value="1"/>
</dbReference>
<dbReference type="InterPro" id="IPR043128">
    <property type="entry name" value="Rev_trsase/Diguanyl_cyclase"/>
</dbReference>
<dbReference type="InterPro" id="IPR000160">
    <property type="entry name" value="GGDEF_dom"/>
</dbReference>
<evidence type="ECO:0000256" key="2">
    <source>
        <dbReference type="ARBA" id="ARBA00022475"/>
    </source>
</evidence>
<name>A0ABQ1EVK4_9BACL</name>
<dbReference type="InterPro" id="IPR029151">
    <property type="entry name" value="Sensor-like_sf"/>
</dbReference>
<dbReference type="CDD" id="cd01949">
    <property type="entry name" value="GGDEF"/>
    <property type="match status" value="1"/>
</dbReference>
<dbReference type="NCBIfam" id="TIGR00254">
    <property type="entry name" value="GGDEF"/>
    <property type="match status" value="1"/>
</dbReference>
<dbReference type="Gene3D" id="3.30.70.270">
    <property type="match status" value="1"/>
</dbReference>
<evidence type="ECO:0000256" key="3">
    <source>
        <dbReference type="ARBA" id="ARBA00022692"/>
    </source>
</evidence>
<dbReference type="EMBL" id="BMHE01000021">
    <property type="protein sequence ID" value="GFZ89327.1"/>
    <property type="molecule type" value="Genomic_DNA"/>
</dbReference>
<feature type="transmembrane region" description="Helical" evidence="6">
    <location>
        <begin position="12"/>
        <end position="33"/>
    </location>
</feature>
<organism evidence="8 9">
    <name type="scientific">Paenibacillus marchantiophytorum</name>
    <dbReference type="NCBI Taxonomy" id="1619310"/>
    <lineage>
        <taxon>Bacteria</taxon>
        <taxon>Bacillati</taxon>
        <taxon>Bacillota</taxon>
        <taxon>Bacilli</taxon>
        <taxon>Bacillales</taxon>
        <taxon>Paenibacillaceae</taxon>
        <taxon>Paenibacillus</taxon>
    </lineage>
</organism>
<dbReference type="InterPro" id="IPR029787">
    <property type="entry name" value="Nucleotide_cyclase"/>
</dbReference>
<dbReference type="RefSeq" id="WP_189014189.1">
    <property type="nucleotide sequence ID" value="NZ_BMHE01000021.1"/>
</dbReference>
<dbReference type="PROSITE" id="PS50887">
    <property type="entry name" value="GGDEF"/>
    <property type="match status" value="1"/>
</dbReference>